<name>A0A1B1KGS9_RHOOP</name>
<gene>
    <name evidence="1" type="ORF">R1CP_36095</name>
</gene>
<keyword evidence="1" id="KW-0614">Plasmid</keyword>
<evidence type="ECO:0000313" key="1">
    <source>
        <dbReference type="EMBL" id="ANS31825.1"/>
    </source>
</evidence>
<reference evidence="1 2" key="1">
    <citation type="submission" date="2014-07" db="EMBL/GenBank/DDBJ databases">
        <authorList>
            <person name="Zhang J.E."/>
            <person name="Yang H."/>
            <person name="Guo J."/>
            <person name="Deng Z."/>
            <person name="Luo H."/>
            <person name="Luo M."/>
            <person name="Zhao B."/>
        </authorList>
    </citation>
    <scope>NUCLEOTIDE SEQUENCE [LARGE SCALE GENOMIC DNA]</scope>
    <source>
        <strain evidence="1 2">1CP</strain>
        <plasmid evidence="2">Plasmid pr1cp1</plasmid>
    </source>
</reference>
<geneLocation type="plasmid" evidence="2">
    <name>pr1cp1</name>
</geneLocation>
<protein>
    <submittedName>
        <fullName evidence="1">Uncharacterized protein</fullName>
    </submittedName>
</protein>
<organism evidence="1 2">
    <name type="scientific">Rhodococcus opacus</name>
    <name type="common">Nocardia opaca</name>
    <dbReference type="NCBI Taxonomy" id="37919"/>
    <lineage>
        <taxon>Bacteria</taxon>
        <taxon>Bacillati</taxon>
        <taxon>Actinomycetota</taxon>
        <taxon>Actinomycetes</taxon>
        <taxon>Mycobacteriales</taxon>
        <taxon>Nocardiaceae</taxon>
        <taxon>Rhodococcus</taxon>
    </lineage>
</organism>
<proteinExistence type="predicted"/>
<evidence type="ECO:0000313" key="2">
    <source>
        <dbReference type="Proteomes" id="UP000186108"/>
    </source>
</evidence>
<accession>A0A1B1KGS9</accession>
<dbReference type="AlphaFoldDB" id="A0A1B1KGS9"/>
<dbReference type="Proteomes" id="UP000186108">
    <property type="component" value="Plasmid pR1CP1"/>
</dbReference>
<sequence>MGLDLRCPAAGLQDIPGQGGQSSLSAAGQIELTIPRGLVRRHAQRLECESGEGLRHLERNVLAGEARFGRDKFRYFVVLAI</sequence>
<dbReference type="EMBL" id="CP009112">
    <property type="protein sequence ID" value="ANS31825.1"/>
    <property type="molecule type" value="Genomic_DNA"/>
</dbReference>